<sequence>MRPLENLIVLEFCQYMAGPSAGLRLADFGARVIKIERPGTGEGGRKIAIKNLFAGDDSIVFHTINRNKESYEADLKDPADLAKIKKLIAQADVLTHNFRPGIMEKIGLSYEEVKKINPRLVYGVVTGYGAKGPWAAKPGQDLLVQSLSGLTYLSGDKKDDPTPFGIAVADIVCGAHLAQGILAALVRRGKTKQGALVEVSLLESVLDLQFELLTTYLNDGRKKVERAAQGNANAYLSAPYGVYKTRDGYLALAMENLVRLSNILGCDALRAFPDSATWFTHRDELMAILNDFLEKKTTAEWLAMLEPADIWCAEVYNYEQFLNHAGYQVLQMDQELQLPGKEKLRTTRCPIRIDGEKLYSAKPGPLLGQHNKIIDFDFNLTLV</sequence>
<dbReference type="Pfam" id="PF02515">
    <property type="entry name" value="CoA_transf_3"/>
    <property type="match status" value="1"/>
</dbReference>
<dbReference type="GO" id="GO:0008410">
    <property type="term" value="F:CoA-transferase activity"/>
    <property type="evidence" value="ECO:0007669"/>
    <property type="project" value="TreeGrafter"/>
</dbReference>
<dbReference type="AlphaFoldDB" id="A0A5M6DGX5"/>
<dbReference type="Gene3D" id="3.30.1540.10">
    <property type="entry name" value="formyl-coa transferase, domain 3"/>
    <property type="match status" value="1"/>
</dbReference>
<dbReference type="InterPro" id="IPR050483">
    <property type="entry name" value="CoA-transferase_III_domain"/>
</dbReference>
<evidence type="ECO:0000256" key="1">
    <source>
        <dbReference type="ARBA" id="ARBA00022679"/>
    </source>
</evidence>
<accession>A0A5M6DGX5</accession>
<dbReference type="RefSeq" id="WP_150088399.1">
    <property type="nucleotide sequence ID" value="NZ_VWSF01000006.1"/>
</dbReference>
<organism evidence="2 3">
    <name type="scientific">Adhaeribacter rhizoryzae</name>
    <dbReference type="NCBI Taxonomy" id="2607907"/>
    <lineage>
        <taxon>Bacteria</taxon>
        <taxon>Pseudomonadati</taxon>
        <taxon>Bacteroidota</taxon>
        <taxon>Cytophagia</taxon>
        <taxon>Cytophagales</taxon>
        <taxon>Hymenobacteraceae</taxon>
        <taxon>Adhaeribacter</taxon>
    </lineage>
</organism>
<dbReference type="InterPro" id="IPR023606">
    <property type="entry name" value="CoA-Trfase_III_dom_1_sf"/>
</dbReference>
<comment type="caution">
    <text evidence="2">The sequence shown here is derived from an EMBL/GenBank/DDBJ whole genome shotgun (WGS) entry which is preliminary data.</text>
</comment>
<gene>
    <name evidence="2" type="ORF">F0145_10725</name>
</gene>
<dbReference type="EMBL" id="VWSF01000006">
    <property type="protein sequence ID" value="KAA5546798.1"/>
    <property type="molecule type" value="Genomic_DNA"/>
</dbReference>
<protein>
    <submittedName>
        <fullName evidence="2">CoA transferase</fullName>
    </submittedName>
</protein>
<dbReference type="PANTHER" id="PTHR48207:SF4">
    <property type="entry name" value="BLL6097 PROTEIN"/>
    <property type="match status" value="1"/>
</dbReference>
<evidence type="ECO:0000313" key="3">
    <source>
        <dbReference type="Proteomes" id="UP000323426"/>
    </source>
</evidence>
<reference evidence="2 3" key="1">
    <citation type="submission" date="2019-09" db="EMBL/GenBank/DDBJ databases">
        <title>Genome sequence and assembly of Adhaeribacter sp.</title>
        <authorList>
            <person name="Chhetri G."/>
        </authorList>
    </citation>
    <scope>NUCLEOTIDE SEQUENCE [LARGE SCALE GENOMIC DNA]</scope>
    <source>
        <strain evidence="2 3">DK36</strain>
    </source>
</reference>
<keyword evidence="3" id="KW-1185">Reference proteome</keyword>
<keyword evidence="1 2" id="KW-0808">Transferase</keyword>
<dbReference type="Proteomes" id="UP000323426">
    <property type="component" value="Unassembled WGS sequence"/>
</dbReference>
<evidence type="ECO:0000313" key="2">
    <source>
        <dbReference type="EMBL" id="KAA5546798.1"/>
    </source>
</evidence>
<dbReference type="SUPFAM" id="SSF89796">
    <property type="entry name" value="CoA-transferase family III (CaiB/BaiF)"/>
    <property type="match status" value="1"/>
</dbReference>
<name>A0A5M6DGX5_9BACT</name>
<proteinExistence type="predicted"/>
<dbReference type="Gene3D" id="3.40.50.10540">
    <property type="entry name" value="Crotonobetainyl-coa:carnitine coa-transferase, domain 1"/>
    <property type="match status" value="1"/>
</dbReference>
<dbReference type="PANTHER" id="PTHR48207">
    <property type="entry name" value="SUCCINATE--HYDROXYMETHYLGLUTARATE COA-TRANSFERASE"/>
    <property type="match status" value="1"/>
</dbReference>
<dbReference type="InterPro" id="IPR003673">
    <property type="entry name" value="CoA-Trfase_fam_III"/>
</dbReference>
<dbReference type="InterPro" id="IPR044855">
    <property type="entry name" value="CoA-Trfase_III_dom3_sf"/>
</dbReference>